<proteinExistence type="predicted"/>
<gene>
    <name evidence="1" type="ORF">BDR25DRAFT_223108</name>
</gene>
<evidence type="ECO:0000313" key="2">
    <source>
        <dbReference type="Proteomes" id="UP000799755"/>
    </source>
</evidence>
<sequence length="339" mass="37643">MPRPITLAQHQRHSVLVMSQALSARAQRSPFTLVLDDLNQQADQILTTMIARGLSRGINVVYVAFEHPSSHPAVRFIPAFGTHSHHTGDQILAEIERAIGIFKESLVIVDSFHDLFDIKGVQPVDFGNLINKYDSYTVGVYHQDIATPVHATSYAPSPLEVTKFMATAIFTCKSLAQVLAAKAAKERSLPEPTFGLLQGAEGIVQSITANDLRGVVIDAEFRRVSGRPEFETFWLRRTFTSDFEPPLAGLPFGPLKQEFVMCLEQLPLYCSDETMANVNAKADEIDVPFKLELTLRQKKVRDGVLLPHFDAQGGEGGEGGRILYEMGEEDDFDEEEDEI</sequence>
<reference evidence="1" key="1">
    <citation type="journal article" date="2020" name="Stud. Mycol.">
        <title>101 Dothideomycetes genomes: a test case for predicting lifestyles and emergence of pathogens.</title>
        <authorList>
            <person name="Haridas S."/>
            <person name="Albert R."/>
            <person name="Binder M."/>
            <person name="Bloem J."/>
            <person name="Labutti K."/>
            <person name="Salamov A."/>
            <person name="Andreopoulos B."/>
            <person name="Baker S."/>
            <person name="Barry K."/>
            <person name="Bills G."/>
            <person name="Bluhm B."/>
            <person name="Cannon C."/>
            <person name="Castanera R."/>
            <person name="Culley D."/>
            <person name="Daum C."/>
            <person name="Ezra D."/>
            <person name="Gonzalez J."/>
            <person name="Henrissat B."/>
            <person name="Kuo A."/>
            <person name="Liang C."/>
            <person name="Lipzen A."/>
            <person name="Lutzoni F."/>
            <person name="Magnuson J."/>
            <person name="Mondo S."/>
            <person name="Nolan M."/>
            <person name="Ohm R."/>
            <person name="Pangilinan J."/>
            <person name="Park H.-J."/>
            <person name="Ramirez L."/>
            <person name="Alfaro M."/>
            <person name="Sun H."/>
            <person name="Tritt A."/>
            <person name="Yoshinaga Y."/>
            <person name="Zwiers L.-H."/>
            <person name="Turgeon B."/>
            <person name="Goodwin S."/>
            <person name="Spatafora J."/>
            <person name="Crous P."/>
            <person name="Grigoriev I."/>
        </authorList>
    </citation>
    <scope>NUCLEOTIDE SEQUENCE</scope>
    <source>
        <strain evidence="1">ATCC 200398</strain>
    </source>
</reference>
<dbReference type="EMBL" id="MU003505">
    <property type="protein sequence ID" value="KAF2471184.1"/>
    <property type="molecule type" value="Genomic_DNA"/>
</dbReference>
<accession>A0ACB6QVW9</accession>
<name>A0ACB6QVW9_9PLEO</name>
<dbReference type="Proteomes" id="UP000799755">
    <property type="component" value="Unassembled WGS sequence"/>
</dbReference>
<organism evidence="1 2">
    <name type="scientific">Lindgomyces ingoldianus</name>
    <dbReference type="NCBI Taxonomy" id="673940"/>
    <lineage>
        <taxon>Eukaryota</taxon>
        <taxon>Fungi</taxon>
        <taxon>Dikarya</taxon>
        <taxon>Ascomycota</taxon>
        <taxon>Pezizomycotina</taxon>
        <taxon>Dothideomycetes</taxon>
        <taxon>Pleosporomycetidae</taxon>
        <taxon>Pleosporales</taxon>
        <taxon>Lindgomycetaceae</taxon>
        <taxon>Lindgomyces</taxon>
    </lineage>
</organism>
<keyword evidence="2" id="KW-1185">Reference proteome</keyword>
<protein>
    <submittedName>
        <fullName evidence="1">Uncharacterized protein</fullName>
    </submittedName>
</protein>
<comment type="caution">
    <text evidence="1">The sequence shown here is derived from an EMBL/GenBank/DDBJ whole genome shotgun (WGS) entry which is preliminary data.</text>
</comment>
<evidence type="ECO:0000313" key="1">
    <source>
        <dbReference type="EMBL" id="KAF2471184.1"/>
    </source>
</evidence>